<name>A0A9P6ZY43_9AGAM</name>
<dbReference type="EMBL" id="JABBWD010000014">
    <property type="protein sequence ID" value="KAG1778929.1"/>
    <property type="molecule type" value="Genomic_DNA"/>
</dbReference>
<accession>A0A9P6ZY43</accession>
<dbReference type="Proteomes" id="UP000714275">
    <property type="component" value="Unassembled WGS sequence"/>
</dbReference>
<dbReference type="OrthoDB" id="6288785at2759"/>
<proteinExistence type="predicted"/>
<keyword evidence="2" id="KW-1185">Reference proteome</keyword>
<organism evidence="1 2">
    <name type="scientific">Suillus placidus</name>
    <dbReference type="NCBI Taxonomy" id="48579"/>
    <lineage>
        <taxon>Eukaryota</taxon>
        <taxon>Fungi</taxon>
        <taxon>Dikarya</taxon>
        <taxon>Basidiomycota</taxon>
        <taxon>Agaricomycotina</taxon>
        <taxon>Agaricomycetes</taxon>
        <taxon>Agaricomycetidae</taxon>
        <taxon>Boletales</taxon>
        <taxon>Suillineae</taxon>
        <taxon>Suillaceae</taxon>
        <taxon>Suillus</taxon>
    </lineage>
</organism>
<dbReference type="AlphaFoldDB" id="A0A9P6ZY43"/>
<evidence type="ECO:0000313" key="2">
    <source>
        <dbReference type="Proteomes" id="UP000714275"/>
    </source>
</evidence>
<comment type="caution">
    <text evidence="1">The sequence shown here is derived from an EMBL/GenBank/DDBJ whole genome shotgun (WGS) entry which is preliminary data.</text>
</comment>
<evidence type="ECO:0000313" key="1">
    <source>
        <dbReference type="EMBL" id="KAG1778929.1"/>
    </source>
</evidence>
<reference evidence="1" key="1">
    <citation type="journal article" date="2020" name="New Phytol.">
        <title>Comparative genomics reveals dynamic genome evolution in host specialist ectomycorrhizal fungi.</title>
        <authorList>
            <person name="Lofgren L.A."/>
            <person name="Nguyen N.H."/>
            <person name="Vilgalys R."/>
            <person name="Ruytinx J."/>
            <person name="Liao H.L."/>
            <person name="Branco S."/>
            <person name="Kuo A."/>
            <person name="LaButti K."/>
            <person name="Lipzen A."/>
            <person name="Andreopoulos W."/>
            <person name="Pangilinan J."/>
            <person name="Riley R."/>
            <person name="Hundley H."/>
            <person name="Na H."/>
            <person name="Barry K."/>
            <person name="Grigoriev I.V."/>
            <person name="Stajich J.E."/>
            <person name="Kennedy P.G."/>
        </authorList>
    </citation>
    <scope>NUCLEOTIDE SEQUENCE</scope>
    <source>
        <strain evidence="1">DOB743</strain>
    </source>
</reference>
<sequence>MRNKPKSCSILNSLINEPDMDGSDVGLFGTLRPMKRTTDEQLAAFQINEETLTFNFKLKFGRDTATCNVRLYGDPEMNALDAEIVLQAFNPRLLTKHTSLSTAVNGAKAELWRTRAANIIPICLADRCCCASGVRTQVIALSIIVQYVGVIGGATAQPLDVTTTGTETYARCPSQNKA</sequence>
<gene>
    <name evidence="1" type="ORF">EV702DRAFT_1093173</name>
</gene>
<protein>
    <submittedName>
        <fullName evidence="1">Uncharacterized protein</fullName>
    </submittedName>
</protein>